<sequence>MRAKITERPVKWAVRKITEKHIPISEITEATIHDHLDNPDVPDPDLIIRTAGEQRSSNFLLWESAYSEFYFSDKLWPDWDAADLELAIKSFQKRKRRFGGITT</sequence>
<dbReference type="SUPFAM" id="SSF64005">
    <property type="entry name" value="Undecaprenyl diphosphate synthase"/>
    <property type="match status" value="1"/>
</dbReference>
<dbReference type="Gene3D" id="3.40.1180.10">
    <property type="entry name" value="Decaprenyl diphosphate synthase-like"/>
    <property type="match status" value="1"/>
</dbReference>
<evidence type="ECO:0008006" key="4">
    <source>
        <dbReference type="Google" id="ProtNLM"/>
    </source>
</evidence>
<gene>
    <name evidence="3" type="ORF">ENS59_02615</name>
</gene>
<dbReference type="GO" id="GO:0045547">
    <property type="term" value="F:ditrans,polycis-polyprenyl diphosphate synthase [(2E,6E)-farnesyl diphosphate specific] activity"/>
    <property type="evidence" value="ECO:0007669"/>
    <property type="project" value="TreeGrafter"/>
</dbReference>
<comment type="cofactor">
    <cofactor evidence="1">
        <name>Mg(2+)</name>
        <dbReference type="ChEBI" id="CHEBI:18420"/>
    </cofactor>
</comment>
<dbReference type="AlphaFoldDB" id="A0A7C3E0S0"/>
<dbReference type="InterPro" id="IPR036424">
    <property type="entry name" value="UPP_synth-like_sf"/>
</dbReference>
<evidence type="ECO:0000313" key="3">
    <source>
        <dbReference type="EMBL" id="HFH28392.1"/>
    </source>
</evidence>
<evidence type="ECO:0000256" key="2">
    <source>
        <dbReference type="ARBA" id="ARBA00022679"/>
    </source>
</evidence>
<proteinExistence type="predicted"/>
<dbReference type="PANTHER" id="PTHR10291:SF0">
    <property type="entry name" value="DEHYDRODOLICHYL DIPHOSPHATE SYNTHASE 2"/>
    <property type="match status" value="1"/>
</dbReference>
<dbReference type="GO" id="GO:0016094">
    <property type="term" value="P:polyprenol biosynthetic process"/>
    <property type="evidence" value="ECO:0007669"/>
    <property type="project" value="TreeGrafter"/>
</dbReference>
<dbReference type="PROSITE" id="PS01066">
    <property type="entry name" value="UPP_SYNTHASE"/>
    <property type="match status" value="1"/>
</dbReference>
<protein>
    <recommendedName>
        <fullName evidence="4">Alkyl transferase</fullName>
    </recommendedName>
</protein>
<comment type="caution">
    <text evidence="3">The sequence shown here is derived from an EMBL/GenBank/DDBJ whole genome shotgun (WGS) entry which is preliminary data.</text>
</comment>
<keyword evidence="2" id="KW-0808">Transferase</keyword>
<accession>A0A7C3E0S0</accession>
<dbReference type="PANTHER" id="PTHR10291">
    <property type="entry name" value="DEHYDRODOLICHYL DIPHOSPHATE SYNTHASE FAMILY MEMBER"/>
    <property type="match status" value="1"/>
</dbReference>
<dbReference type="InterPro" id="IPR018520">
    <property type="entry name" value="UPP_synth-like_CS"/>
</dbReference>
<name>A0A7C3E0S0_9SPIR</name>
<reference evidence="3" key="1">
    <citation type="journal article" date="2020" name="mSystems">
        <title>Genome- and Community-Level Interaction Insights into Carbon Utilization and Element Cycling Functions of Hydrothermarchaeota in Hydrothermal Sediment.</title>
        <authorList>
            <person name="Zhou Z."/>
            <person name="Liu Y."/>
            <person name="Xu W."/>
            <person name="Pan J."/>
            <person name="Luo Z.H."/>
            <person name="Li M."/>
        </authorList>
    </citation>
    <scope>NUCLEOTIDE SEQUENCE [LARGE SCALE GENOMIC DNA]</scope>
    <source>
        <strain evidence="3">SpSt-503</strain>
    </source>
</reference>
<evidence type="ECO:0000256" key="1">
    <source>
        <dbReference type="ARBA" id="ARBA00001946"/>
    </source>
</evidence>
<organism evidence="3">
    <name type="scientific">Gracilinema caldarium</name>
    <dbReference type="NCBI Taxonomy" id="215591"/>
    <lineage>
        <taxon>Bacteria</taxon>
        <taxon>Pseudomonadati</taxon>
        <taxon>Spirochaetota</taxon>
        <taxon>Spirochaetia</taxon>
        <taxon>Spirochaetales</taxon>
        <taxon>Breznakiellaceae</taxon>
        <taxon>Gracilinema</taxon>
    </lineage>
</organism>
<dbReference type="Pfam" id="PF01255">
    <property type="entry name" value="Prenyltransf"/>
    <property type="match status" value="1"/>
</dbReference>
<dbReference type="EMBL" id="DSVL01000080">
    <property type="protein sequence ID" value="HFH28392.1"/>
    <property type="molecule type" value="Genomic_DNA"/>
</dbReference>
<dbReference type="InterPro" id="IPR001441">
    <property type="entry name" value="UPP_synth-like"/>
</dbReference>